<feature type="region of interest" description="Disordered" evidence="1">
    <location>
        <begin position="78"/>
        <end position="103"/>
    </location>
</feature>
<evidence type="ECO:0000313" key="4">
    <source>
        <dbReference type="Proteomes" id="UP001500121"/>
    </source>
</evidence>
<evidence type="ECO:0000313" key="3">
    <source>
        <dbReference type="EMBL" id="GAA4756202.1"/>
    </source>
</evidence>
<evidence type="ECO:0008006" key="5">
    <source>
        <dbReference type="Google" id="ProtNLM"/>
    </source>
</evidence>
<name>A0ABP8ZGL5_9MICO</name>
<keyword evidence="2" id="KW-0812">Transmembrane</keyword>
<keyword evidence="2" id="KW-1133">Transmembrane helix</keyword>
<dbReference type="EMBL" id="BAABLP010000009">
    <property type="protein sequence ID" value="GAA4756202.1"/>
    <property type="molecule type" value="Genomic_DNA"/>
</dbReference>
<proteinExistence type="predicted"/>
<dbReference type="Pfam" id="PF14012">
    <property type="entry name" value="DUF4229"/>
    <property type="match status" value="1"/>
</dbReference>
<dbReference type="RefSeq" id="WP_345482342.1">
    <property type="nucleotide sequence ID" value="NZ_BAABLP010000009.1"/>
</dbReference>
<reference evidence="4" key="1">
    <citation type="journal article" date="2019" name="Int. J. Syst. Evol. Microbiol.">
        <title>The Global Catalogue of Microorganisms (GCM) 10K type strain sequencing project: providing services to taxonomists for standard genome sequencing and annotation.</title>
        <authorList>
            <consortium name="The Broad Institute Genomics Platform"/>
            <consortium name="The Broad Institute Genome Sequencing Center for Infectious Disease"/>
            <person name="Wu L."/>
            <person name="Ma J."/>
        </authorList>
    </citation>
    <scope>NUCLEOTIDE SEQUENCE [LARGE SCALE GENOMIC DNA]</scope>
    <source>
        <strain evidence="4">JCM 19015</strain>
    </source>
</reference>
<keyword evidence="2" id="KW-0472">Membrane</keyword>
<gene>
    <name evidence="3" type="ORF">GCM10025783_31910</name>
</gene>
<protein>
    <recommendedName>
        <fullName evidence="5">DUF4229 domain-containing protein</fullName>
    </recommendedName>
</protein>
<comment type="caution">
    <text evidence="3">The sequence shown here is derived from an EMBL/GenBank/DDBJ whole genome shotgun (WGS) entry which is preliminary data.</text>
</comment>
<feature type="transmembrane region" description="Helical" evidence="2">
    <location>
        <begin position="37"/>
        <end position="56"/>
    </location>
</feature>
<sequence length="103" mass="10877">MAGPRPSFALAFVAYTALRLLLFLVPLGVIFALSGNILVSGVLAAVIGFALSWILLDRQRGAVALLLRTRAENRRVVSDETAEDEVADEVGGQNDSAAASPRP</sequence>
<dbReference type="InterPro" id="IPR025323">
    <property type="entry name" value="DUF4229"/>
</dbReference>
<accession>A0ABP8ZGL5</accession>
<dbReference type="Proteomes" id="UP001500121">
    <property type="component" value="Unassembled WGS sequence"/>
</dbReference>
<feature type="transmembrane region" description="Helical" evidence="2">
    <location>
        <begin position="7"/>
        <end position="31"/>
    </location>
</feature>
<organism evidence="3 4">
    <name type="scientific">Amnibacterium soli</name>
    <dbReference type="NCBI Taxonomy" id="1282736"/>
    <lineage>
        <taxon>Bacteria</taxon>
        <taxon>Bacillati</taxon>
        <taxon>Actinomycetota</taxon>
        <taxon>Actinomycetes</taxon>
        <taxon>Micrococcales</taxon>
        <taxon>Microbacteriaceae</taxon>
        <taxon>Amnibacterium</taxon>
    </lineage>
</organism>
<evidence type="ECO:0000256" key="1">
    <source>
        <dbReference type="SAM" id="MobiDB-lite"/>
    </source>
</evidence>
<keyword evidence="4" id="KW-1185">Reference proteome</keyword>
<evidence type="ECO:0000256" key="2">
    <source>
        <dbReference type="SAM" id="Phobius"/>
    </source>
</evidence>